<dbReference type="EMBL" id="VWNA01000001">
    <property type="protein sequence ID" value="MQT13261.1"/>
    <property type="molecule type" value="Genomic_DNA"/>
</dbReference>
<feature type="domain" description="Rhamnogalacturonan lyase" evidence="1">
    <location>
        <begin position="123"/>
        <end position="174"/>
    </location>
</feature>
<evidence type="ECO:0000313" key="2">
    <source>
        <dbReference type="EMBL" id="MQT13261.1"/>
    </source>
</evidence>
<proteinExistence type="predicted"/>
<sequence>MPRSAPRSVHERQENVRKIMAIVAAALVAGCVSTTTSPPPDLASVKFDPAASAYVLAKGDGAIEGQAYVRSVSNGIMPAKGSRVILLPVTPYHEARIAAIYGTDKAIEAGSKTIPNPPAAFGKYQRIATADDEGRFTFRNVAPGQYFIITSVAFPKRQIGLYDRVKVTAGETTRITVTGS</sequence>
<dbReference type="SUPFAM" id="SSF117074">
    <property type="entry name" value="Hypothetical protein PA1324"/>
    <property type="match status" value="1"/>
</dbReference>
<dbReference type="InterPro" id="IPR029413">
    <property type="entry name" value="RG-lyase_II"/>
</dbReference>
<organism evidence="2 3">
    <name type="scientific">Segnochrobactrum spirostomi</name>
    <dbReference type="NCBI Taxonomy" id="2608987"/>
    <lineage>
        <taxon>Bacteria</taxon>
        <taxon>Pseudomonadati</taxon>
        <taxon>Pseudomonadota</taxon>
        <taxon>Alphaproteobacteria</taxon>
        <taxon>Hyphomicrobiales</taxon>
        <taxon>Segnochrobactraceae</taxon>
        <taxon>Segnochrobactrum</taxon>
    </lineage>
</organism>
<accession>A0A6A7Y590</accession>
<comment type="caution">
    <text evidence="2">The sequence shown here is derived from an EMBL/GenBank/DDBJ whole genome shotgun (WGS) entry which is preliminary data.</text>
</comment>
<protein>
    <recommendedName>
        <fullName evidence="1">Rhamnogalacturonan lyase domain-containing protein</fullName>
    </recommendedName>
</protein>
<dbReference type="Pfam" id="PF14686">
    <property type="entry name" value="fn3_3"/>
    <property type="match status" value="1"/>
</dbReference>
<keyword evidence="3" id="KW-1185">Reference proteome</keyword>
<evidence type="ECO:0000259" key="1">
    <source>
        <dbReference type="Pfam" id="PF14686"/>
    </source>
</evidence>
<dbReference type="PROSITE" id="PS51257">
    <property type="entry name" value="PROKAR_LIPOPROTEIN"/>
    <property type="match status" value="1"/>
</dbReference>
<dbReference type="Proteomes" id="UP000332515">
    <property type="component" value="Unassembled WGS sequence"/>
</dbReference>
<dbReference type="Gene3D" id="2.60.40.1120">
    <property type="entry name" value="Carboxypeptidase-like, regulatory domain"/>
    <property type="match status" value="1"/>
</dbReference>
<name>A0A6A7Y590_9HYPH</name>
<gene>
    <name evidence="2" type="ORF">F0357_11520</name>
</gene>
<evidence type="ECO:0000313" key="3">
    <source>
        <dbReference type="Proteomes" id="UP000332515"/>
    </source>
</evidence>
<dbReference type="AlphaFoldDB" id="A0A6A7Y590"/>
<reference evidence="2 3" key="1">
    <citation type="submission" date="2019-09" db="EMBL/GenBank/DDBJ databases">
        <title>Segnochrobactrum spirostomi gen. nov., sp. nov., isolated from the ciliate Spirostomum cf. yagiui and description of a novel family, Segnochrobactraceae fam. nov. within the order Rhizobiales of the class Alphaproteobacteria.</title>
        <authorList>
            <person name="Akter S."/>
            <person name="Shazib S.U.A."/>
            <person name="Shin M.K."/>
        </authorList>
    </citation>
    <scope>NUCLEOTIDE SEQUENCE [LARGE SCALE GENOMIC DNA]</scope>
    <source>
        <strain evidence="2 3">Sp-1</strain>
    </source>
</reference>